<dbReference type="AlphaFoldDB" id="A0A7S2CB74"/>
<dbReference type="FunFam" id="3.30.1490.20:FF:000018">
    <property type="entry name" value="Biotin carboxylase"/>
    <property type="match status" value="1"/>
</dbReference>
<evidence type="ECO:0000256" key="5">
    <source>
        <dbReference type="ARBA" id="ARBA00022598"/>
    </source>
</evidence>
<dbReference type="Pfam" id="PF02785">
    <property type="entry name" value="Biotin_carb_C"/>
    <property type="match status" value="1"/>
</dbReference>
<evidence type="ECO:0000313" key="16">
    <source>
        <dbReference type="EMBL" id="CAD9420956.1"/>
    </source>
</evidence>
<dbReference type="InterPro" id="IPR011054">
    <property type="entry name" value="Rudment_hybrid_motif"/>
</dbReference>
<dbReference type="FunFam" id="3.20.20.70:FF:000033">
    <property type="entry name" value="Pyruvate carboxylase"/>
    <property type="match status" value="1"/>
</dbReference>
<dbReference type="PROSITE" id="PS00188">
    <property type="entry name" value="BIOTIN"/>
    <property type="match status" value="1"/>
</dbReference>
<dbReference type="GO" id="GO:0005737">
    <property type="term" value="C:cytoplasm"/>
    <property type="evidence" value="ECO:0007669"/>
    <property type="project" value="TreeGrafter"/>
</dbReference>
<keyword evidence="4" id="KW-0312">Gluconeogenesis</keyword>
<dbReference type="Gene3D" id="3.30.470.20">
    <property type="entry name" value="ATP-grasp fold, B domain"/>
    <property type="match status" value="1"/>
</dbReference>
<keyword evidence="7 11" id="KW-0547">Nucleotide-binding</keyword>
<dbReference type="GO" id="GO:0004736">
    <property type="term" value="F:pyruvate carboxylase activity"/>
    <property type="evidence" value="ECO:0007669"/>
    <property type="project" value="UniProtKB-EC"/>
</dbReference>
<dbReference type="PROSITE" id="PS50991">
    <property type="entry name" value="PYR_CT"/>
    <property type="match status" value="1"/>
</dbReference>
<dbReference type="SUPFAM" id="SSF51569">
    <property type="entry name" value="Aldolase"/>
    <property type="match status" value="1"/>
</dbReference>
<dbReference type="EC" id="6.4.1.1" evidence="3"/>
<comment type="pathway">
    <text evidence="2">Carbohydrate biosynthesis; gluconeogenesis.</text>
</comment>
<keyword evidence="9" id="KW-0092">Biotin</keyword>
<organism evidence="16">
    <name type="scientific">Octactis speculum</name>
    <dbReference type="NCBI Taxonomy" id="3111310"/>
    <lineage>
        <taxon>Eukaryota</taxon>
        <taxon>Sar</taxon>
        <taxon>Stramenopiles</taxon>
        <taxon>Ochrophyta</taxon>
        <taxon>Dictyochophyceae</taxon>
        <taxon>Dictyochales</taxon>
        <taxon>Dictyochaceae</taxon>
        <taxon>Octactis</taxon>
    </lineage>
</organism>
<dbReference type="Pfam" id="PF00682">
    <property type="entry name" value="HMGL-like"/>
    <property type="match status" value="1"/>
</dbReference>
<dbReference type="PROSITE" id="PS50979">
    <property type="entry name" value="BC"/>
    <property type="match status" value="1"/>
</dbReference>
<evidence type="ECO:0000256" key="3">
    <source>
        <dbReference type="ARBA" id="ARBA00013057"/>
    </source>
</evidence>
<comment type="cofactor">
    <cofactor evidence="1">
        <name>biotin</name>
        <dbReference type="ChEBI" id="CHEBI:57586"/>
    </cofactor>
</comment>
<dbReference type="InterPro" id="IPR011053">
    <property type="entry name" value="Single_hybrid_motif"/>
</dbReference>
<protein>
    <recommendedName>
        <fullName evidence="3">pyruvate carboxylase</fullName>
        <ecNumber evidence="3">6.4.1.1</ecNumber>
    </recommendedName>
</protein>
<dbReference type="CDD" id="cd06850">
    <property type="entry name" value="biotinyl_domain"/>
    <property type="match status" value="1"/>
</dbReference>
<dbReference type="InterPro" id="IPR000891">
    <property type="entry name" value="PYR_CT"/>
</dbReference>
<dbReference type="CDD" id="cd07937">
    <property type="entry name" value="DRE_TIM_PC_TC_5S"/>
    <property type="match status" value="1"/>
</dbReference>
<evidence type="ECO:0000256" key="8">
    <source>
        <dbReference type="ARBA" id="ARBA00022840"/>
    </source>
</evidence>
<dbReference type="InterPro" id="IPR055268">
    <property type="entry name" value="PCB-like"/>
</dbReference>
<dbReference type="SUPFAM" id="SSF56059">
    <property type="entry name" value="Glutathione synthetase ATP-binding domain-like"/>
    <property type="match status" value="1"/>
</dbReference>
<evidence type="ECO:0000256" key="6">
    <source>
        <dbReference type="ARBA" id="ARBA00022723"/>
    </source>
</evidence>
<feature type="domain" description="Pyruvate carboxyltransferase" evidence="15">
    <location>
        <begin position="640"/>
        <end position="911"/>
    </location>
</feature>
<dbReference type="FunFam" id="2.40.50.100:FF:000003">
    <property type="entry name" value="Acetyl-CoA carboxylase biotin carboxyl carrier protein"/>
    <property type="match status" value="1"/>
</dbReference>
<evidence type="ECO:0000256" key="9">
    <source>
        <dbReference type="ARBA" id="ARBA00023267"/>
    </source>
</evidence>
<dbReference type="PROSITE" id="PS50975">
    <property type="entry name" value="ATP_GRASP"/>
    <property type="match status" value="1"/>
</dbReference>
<keyword evidence="8 11" id="KW-0067">ATP-binding</keyword>
<dbReference type="InterPro" id="IPR001882">
    <property type="entry name" value="Biotin_BS"/>
</dbReference>
<dbReference type="NCBIfam" id="NF006761">
    <property type="entry name" value="PRK09282.1"/>
    <property type="match status" value="1"/>
</dbReference>
<keyword evidence="10" id="KW-0511">Multifunctional enzyme</keyword>
<dbReference type="InterPro" id="IPR005479">
    <property type="entry name" value="CPAse_ATP-bd"/>
</dbReference>
<dbReference type="NCBIfam" id="TIGR01235">
    <property type="entry name" value="pyruv_carbox"/>
    <property type="match status" value="1"/>
</dbReference>
<feature type="domain" description="ATP-grasp" evidence="13">
    <location>
        <begin position="211"/>
        <end position="406"/>
    </location>
</feature>
<keyword evidence="5" id="KW-0436">Ligase</keyword>
<dbReference type="PROSITE" id="PS00867">
    <property type="entry name" value="CPSASE_2"/>
    <property type="match status" value="1"/>
</dbReference>
<evidence type="ECO:0000256" key="11">
    <source>
        <dbReference type="PROSITE-ProRule" id="PRU00409"/>
    </source>
</evidence>
<dbReference type="Gene3D" id="3.20.20.70">
    <property type="entry name" value="Aldolase class I"/>
    <property type="match status" value="1"/>
</dbReference>
<evidence type="ECO:0000259" key="12">
    <source>
        <dbReference type="PROSITE" id="PS50968"/>
    </source>
</evidence>
<dbReference type="Pfam" id="PF02436">
    <property type="entry name" value="PYC_OADA"/>
    <property type="match status" value="1"/>
</dbReference>
<evidence type="ECO:0000256" key="2">
    <source>
        <dbReference type="ARBA" id="ARBA00004742"/>
    </source>
</evidence>
<evidence type="ECO:0000256" key="4">
    <source>
        <dbReference type="ARBA" id="ARBA00022432"/>
    </source>
</evidence>
<dbReference type="InterPro" id="IPR011764">
    <property type="entry name" value="Biotin_carboxylation_dom"/>
</dbReference>
<dbReference type="NCBIfam" id="NF009554">
    <property type="entry name" value="PRK12999.1"/>
    <property type="match status" value="1"/>
</dbReference>
<dbReference type="InterPro" id="IPR016185">
    <property type="entry name" value="PreATP-grasp_dom_sf"/>
</dbReference>
<dbReference type="InterPro" id="IPR005481">
    <property type="entry name" value="BC-like_N"/>
</dbReference>
<feature type="domain" description="Biotin carboxylation" evidence="14">
    <location>
        <begin position="89"/>
        <end position="538"/>
    </location>
</feature>
<dbReference type="PANTHER" id="PTHR43778:SF2">
    <property type="entry name" value="PYRUVATE CARBOXYLASE, MITOCHONDRIAL"/>
    <property type="match status" value="1"/>
</dbReference>
<name>A0A7S2CB74_9STRA</name>
<dbReference type="Pfam" id="PF02786">
    <property type="entry name" value="CPSase_L_D2"/>
    <property type="match status" value="1"/>
</dbReference>
<dbReference type="InterPro" id="IPR011761">
    <property type="entry name" value="ATP-grasp"/>
</dbReference>
<dbReference type="GO" id="GO:0006094">
    <property type="term" value="P:gluconeogenesis"/>
    <property type="evidence" value="ECO:0007669"/>
    <property type="project" value="UniProtKB-UniPathway"/>
</dbReference>
<keyword evidence="6" id="KW-0479">Metal-binding</keyword>
<dbReference type="SUPFAM" id="SSF89000">
    <property type="entry name" value="post-HMGL domain-like"/>
    <property type="match status" value="1"/>
</dbReference>
<dbReference type="PROSITE" id="PS50968">
    <property type="entry name" value="BIOTINYL_LIPOYL"/>
    <property type="match status" value="1"/>
</dbReference>
<dbReference type="SUPFAM" id="SSF52440">
    <property type="entry name" value="PreATP-grasp domain"/>
    <property type="match status" value="1"/>
</dbReference>
<dbReference type="GO" id="GO:0005524">
    <property type="term" value="F:ATP binding"/>
    <property type="evidence" value="ECO:0007669"/>
    <property type="project" value="UniProtKB-UniRule"/>
</dbReference>
<dbReference type="SUPFAM" id="SSF51246">
    <property type="entry name" value="Rudiment single hybrid motif"/>
    <property type="match status" value="1"/>
</dbReference>
<dbReference type="EMBL" id="HBGS01026752">
    <property type="protein sequence ID" value="CAD9420956.1"/>
    <property type="molecule type" value="Transcribed_RNA"/>
</dbReference>
<evidence type="ECO:0000256" key="7">
    <source>
        <dbReference type="ARBA" id="ARBA00022741"/>
    </source>
</evidence>
<dbReference type="SMART" id="SM00878">
    <property type="entry name" value="Biotin_carb_C"/>
    <property type="match status" value="1"/>
</dbReference>
<dbReference type="FunFam" id="3.30.470.20:FF:000012">
    <property type="entry name" value="Pyruvate carboxylase"/>
    <property type="match status" value="1"/>
</dbReference>
<gene>
    <name evidence="16" type="ORF">DSPE1174_LOCUS13564</name>
</gene>
<evidence type="ECO:0000256" key="1">
    <source>
        <dbReference type="ARBA" id="ARBA00001953"/>
    </source>
</evidence>
<evidence type="ECO:0000259" key="13">
    <source>
        <dbReference type="PROSITE" id="PS50975"/>
    </source>
</evidence>
<dbReference type="SUPFAM" id="SSF51230">
    <property type="entry name" value="Single hybrid motif"/>
    <property type="match status" value="1"/>
</dbReference>
<reference evidence="16" key="1">
    <citation type="submission" date="2021-01" db="EMBL/GenBank/DDBJ databases">
        <authorList>
            <person name="Corre E."/>
            <person name="Pelletier E."/>
            <person name="Niang G."/>
            <person name="Scheremetjew M."/>
            <person name="Finn R."/>
            <person name="Kale V."/>
            <person name="Holt S."/>
            <person name="Cochrane G."/>
            <person name="Meng A."/>
            <person name="Brown T."/>
            <person name="Cohen L."/>
        </authorList>
    </citation>
    <scope>NUCLEOTIDE SEQUENCE</scope>
    <source>
        <strain evidence="16">CCMP1381</strain>
    </source>
</reference>
<proteinExistence type="predicted"/>
<dbReference type="Gene3D" id="2.40.50.100">
    <property type="match status" value="1"/>
</dbReference>
<dbReference type="InterPro" id="IPR003379">
    <property type="entry name" value="Carboxylase_cons_dom"/>
</dbReference>
<sequence>MQLSRQSAMSLSSRIILALIFGGAAINAFHSTPLRSRRSPLALRQRDGISGIGPFARSIERLATVEKVETETAQTENAEAHSYNYETAPFKRVMAANRAEIAVRIMRAATELNMESIGIYGNEDRKSAHRWGADKSFELPASGTPAGAYLNIENIIKVAKDNNVDAIHPGYGFLSESPEFAAACAEAGITFVGPTVENLLSFSDKTKAREMAIAAGVAVVPGTDGAVTSPEQAEEFVDEFGLPVIIKASMGGGGKGMRVVRNREDLVPFFESASSEALASFGDGSCFIERYVDSPRHIEVQIVGDGKGNVVHLWERDCSVQRRHQKVIEIAPAWNLPMELRLKLHDDAVRLTAANNYKNAGTVEFLVDKEGRHYFIEVNPRIQVEHTVTEEVTGIDLVQTQILVAGGASFEELGLKQENIVPRGCALQCRITTENCERDFAPDTGVLSVYRHSSGPGMRVDGIGYSGMAVTPYYDSLLVKYTARAATWELVVRRMRRALLEMTIRGVKTNISFLLNVLAHQEFIAGTVTTSFIDQNPNLLKIQQTKWTHRHWQSSHKKVFLVEKYLRYIANVAVNGHPATLGASPDALKLMPSKEVVPPDMKAIAEAQAGCELAAPKWRALMREQGPAALAKAVREHKGLLVTDTTWRDAHQSLLATRMRTHDLERSAEATTAVLGSQAFSLEMWGGATFDVSMRFLHECPWKRLKVLREAVPDIPFQMLLRGANGVGYTSYPDNVVFEFCKKAFEEGIDIFRVFDSLNYAENMRLGIEAAAASGGFVEAAICYTGDVTNDSPDNKYSLSYYMDYAAELVEMGTHSLAIKDMAGLLTPAAATLLVSNLREAFPDVPIHVHTHDTVGAGVTSMLAAADAGADIVDGAIDAMSGMTSQPSLGAIIAATQGGAHDTGISLKSLQPLNRYWEDVRFMYIPFESGQLSSSSDVFEHEIPGGQYTNLLFQSKQLGLTGRFSEIKRAYAQANMLLGDIPKVTPSSKVVGDLAQFIVAEGLTPEEIIEDATILNLPNSVVEYFQGTLGSPPGGFPEPLRSRVLEGRPLADGRACYTGRPGAEMEPYNFEEAAASLKEVYGEERISDLDVLSHAMYPAVFKEWLLYESIYGELESLPTHVFVRPMSIGDEVHFKVGDGRRYFLTLDAISDVDASGSRQVTFEVNGERWFIRTTDETPVMTAGGGGARREKADSFEKGSVGCSMPGVVVDVRVKEGNEVKAGEPLFILSAMKMETTIKAPISGIVGRVLANTGDNVEADDLLAVIEEA</sequence>
<dbReference type="InterPro" id="IPR000089">
    <property type="entry name" value="Biotin_lipoyl"/>
</dbReference>
<dbReference type="InterPro" id="IPR005482">
    <property type="entry name" value="Biotin_COase_C"/>
</dbReference>
<evidence type="ECO:0000259" key="14">
    <source>
        <dbReference type="PROSITE" id="PS50979"/>
    </source>
</evidence>
<feature type="domain" description="Lipoyl-binding" evidence="12">
    <location>
        <begin position="1197"/>
        <end position="1266"/>
    </location>
</feature>
<accession>A0A7S2CB74</accession>
<dbReference type="GO" id="GO:0046872">
    <property type="term" value="F:metal ion binding"/>
    <property type="evidence" value="ECO:0007669"/>
    <property type="project" value="UniProtKB-KW"/>
</dbReference>
<dbReference type="InterPro" id="IPR005930">
    <property type="entry name" value="Pyruv_COase"/>
</dbReference>
<dbReference type="Pfam" id="PF00289">
    <property type="entry name" value="Biotin_carb_N"/>
    <property type="match status" value="1"/>
</dbReference>
<dbReference type="Gene3D" id="3.10.600.10">
    <property type="entry name" value="pyruvate carboxylase f1077a mutant domain"/>
    <property type="match status" value="1"/>
</dbReference>
<dbReference type="InterPro" id="IPR013785">
    <property type="entry name" value="Aldolase_TIM"/>
</dbReference>
<dbReference type="UniPathway" id="UPA00138"/>
<dbReference type="Pfam" id="PF00364">
    <property type="entry name" value="Biotin_lipoyl"/>
    <property type="match status" value="1"/>
</dbReference>
<dbReference type="PANTHER" id="PTHR43778">
    <property type="entry name" value="PYRUVATE CARBOXYLASE"/>
    <property type="match status" value="1"/>
</dbReference>
<evidence type="ECO:0000256" key="10">
    <source>
        <dbReference type="ARBA" id="ARBA00023268"/>
    </source>
</evidence>
<evidence type="ECO:0000259" key="15">
    <source>
        <dbReference type="PROSITE" id="PS50991"/>
    </source>
</evidence>